<evidence type="ECO:0000259" key="2">
    <source>
        <dbReference type="Pfam" id="PF13843"/>
    </source>
</evidence>
<evidence type="ECO:0000313" key="4">
    <source>
        <dbReference type="EMBL" id="KAF0747165.1"/>
    </source>
</evidence>
<dbReference type="Pfam" id="PF13843">
    <property type="entry name" value="DDE_Tnp_1_7"/>
    <property type="match status" value="1"/>
</dbReference>
<dbReference type="EMBL" id="VUJU01006940">
    <property type="protein sequence ID" value="KAF0747165.1"/>
    <property type="molecule type" value="Genomic_DNA"/>
</dbReference>
<evidence type="ECO:0000259" key="1">
    <source>
        <dbReference type="Pfam" id="PF13842"/>
    </source>
</evidence>
<dbReference type="Pfam" id="PF13842">
    <property type="entry name" value="zf-Tnp_2"/>
    <property type="match status" value="1"/>
</dbReference>
<sequence length="639" mass="74014">MAQKLSNYDISQIIDEFAEDSSSEIDDNVDNDDFELGLNLFLDDDEPEFTNLLPVPFDINEHEIEIADNNEVLAVPLDPPVENIIEVVNDASNWGFESSDDEDELFQNILPAANITGQLHNDRLNIIPPENWLPTNTKPHPHAFTGTPHITNSINSNSNELDCFKIFFSESIIKLIKKETNRYAFITIKSLKRRNLLKKKSVWHKWKPVTLSELKNFFSIIVHMSLVEKPHIKDYWSTNPVLYTPFASSLMKRDRFTSIFSMLHISNNSKYVSKGQPGHDSLFKIRSYVNFINTQMSKSYYPDQNITVDEGVCPFRGRVNFRVYMKNKPEKYGMKLYVASDPLTGYTLKFEIYSGKGQLDNSITSLYERLLCDYFEKGHTIYMDRFYTSPLVLKFLWEKKTNGVGTVMANRKGLPKQSVVNCKLNKGEMTFARNGPQICVKWKDTRDVLLLSTVHSADMKPVTVKARGGAIQKFKPVAIIDYNKNKTGVDHGDQLITYYPFKRKSLKWWKKMFFHLFKITIVNSFILFKKIAPPNKTLSLKNFMLNLAQQLCEIDDDSRNNVVIDSNSRLKDRHFITRLPSTPSQKNPRRKCKVCMEKIKKKIIDRGRKETSFYCATCNIPLCIESCFEAYHTKNNYWE</sequence>
<proteinExistence type="predicted"/>
<evidence type="ECO:0000313" key="5">
    <source>
        <dbReference type="Proteomes" id="UP000478052"/>
    </source>
</evidence>
<accession>A0A6G0W4H3</accession>
<dbReference type="PANTHER" id="PTHR46599:SF3">
    <property type="entry name" value="PIGGYBAC TRANSPOSABLE ELEMENT-DERIVED PROTEIN 4"/>
    <property type="match status" value="1"/>
</dbReference>
<dbReference type="PANTHER" id="PTHR46599">
    <property type="entry name" value="PIGGYBAC TRANSPOSABLE ELEMENT-DERIVED PROTEIN 4"/>
    <property type="match status" value="1"/>
</dbReference>
<dbReference type="InterPro" id="IPR032718">
    <property type="entry name" value="PGBD4_Znf_C"/>
</dbReference>
<reference evidence="3 5" key="1">
    <citation type="submission" date="2019-08" db="EMBL/GenBank/DDBJ databases">
        <title>Whole genome of Aphis craccivora.</title>
        <authorList>
            <person name="Voronova N.V."/>
            <person name="Shulinski R.S."/>
            <person name="Bandarenka Y.V."/>
            <person name="Zhorov D.G."/>
            <person name="Warner D."/>
        </authorList>
    </citation>
    <scope>NUCLEOTIDE SEQUENCE [LARGE SCALE GENOMIC DNA]</scope>
    <source>
        <strain evidence="3">180601</strain>
        <tissue evidence="3">Whole Body</tissue>
    </source>
</reference>
<protein>
    <submittedName>
        <fullName evidence="3">PiggyBac transposable element-derived protein 4-like</fullName>
    </submittedName>
</protein>
<dbReference type="EMBL" id="VUJU01009520">
    <property type="protein sequence ID" value="KAF0719733.1"/>
    <property type="molecule type" value="Genomic_DNA"/>
</dbReference>
<dbReference type="Proteomes" id="UP000478052">
    <property type="component" value="Unassembled WGS sequence"/>
</dbReference>
<dbReference type="AlphaFoldDB" id="A0A6G0W4H3"/>
<gene>
    <name evidence="4" type="ORF">FWK35_00018699</name>
    <name evidence="3" type="ORF">FWK35_00029047</name>
</gene>
<comment type="caution">
    <text evidence="3">The sequence shown here is derived from an EMBL/GenBank/DDBJ whole genome shotgun (WGS) entry which is preliminary data.</text>
</comment>
<evidence type="ECO:0000313" key="3">
    <source>
        <dbReference type="EMBL" id="KAF0719733.1"/>
    </source>
</evidence>
<name>A0A6G0W4H3_APHCR</name>
<feature type="domain" description="PiggyBac transposable element-derived protein 4 C-terminal zinc-finger" evidence="1">
    <location>
        <begin position="585"/>
        <end position="632"/>
    </location>
</feature>
<organism evidence="3 5">
    <name type="scientific">Aphis craccivora</name>
    <name type="common">Cowpea aphid</name>
    <dbReference type="NCBI Taxonomy" id="307492"/>
    <lineage>
        <taxon>Eukaryota</taxon>
        <taxon>Metazoa</taxon>
        <taxon>Ecdysozoa</taxon>
        <taxon>Arthropoda</taxon>
        <taxon>Hexapoda</taxon>
        <taxon>Insecta</taxon>
        <taxon>Pterygota</taxon>
        <taxon>Neoptera</taxon>
        <taxon>Paraneoptera</taxon>
        <taxon>Hemiptera</taxon>
        <taxon>Sternorrhyncha</taxon>
        <taxon>Aphidomorpha</taxon>
        <taxon>Aphidoidea</taxon>
        <taxon>Aphididae</taxon>
        <taxon>Aphidini</taxon>
        <taxon>Aphis</taxon>
        <taxon>Aphis</taxon>
    </lineage>
</organism>
<keyword evidence="5" id="KW-1185">Reference proteome</keyword>
<dbReference type="OrthoDB" id="6608042at2759"/>
<dbReference type="InterPro" id="IPR029526">
    <property type="entry name" value="PGBD"/>
</dbReference>
<feature type="domain" description="PiggyBac transposable element-derived protein" evidence="2">
    <location>
        <begin position="161"/>
        <end position="525"/>
    </location>
</feature>